<reference evidence="5" key="1">
    <citation type="submission" date="2023-06" db="EMBL/GenBank/DDBJ databases">
        <title>Identification and characterization of horizontal gene transfer across gut microbiota members of farm animals based on homology search.</title>
        <authorList>
            <person name="Schwarzerova J."/>
            <person name="Nykrynova M."/>
            <person name="Jureckova K."/>
            <person name="Cejkova D."/>
            <person name="Rychlik I."/>
        </authorList>
    </citation>
    <scope>NUCLEOTIDE SEQUENCE</scope>
    <source>
        <strain evidence="5">ET39</strain>
    </source>
</reference>
<dbReference type="PANTHER" id="PTHR13932:SF5">
    <property type="entry name" value="RADICAL S-ADENOSYL METHIONINE DOMAIN-CONTAINING PROTEIN 1, MITOCHONDRIAL"/>
    <property type="match status" value="1"/>
</dbReference>
<dbReference type="Gene3D" id="3.80.30.20">
    <property type="entry name" value="tm_1862 like domain"/>
    <property type="match status" value="1"/>
</dbReference>
<protein>
    <recommendedName>
        <fullName evidence="2 3">Heme chaperone HemW</fullName>
    </recommendedName>
</protein>
<dbReference type="InterPro" id="IPR010723">
    <property type="entry name" value="HemN_C"/>
</dbReference>
<accession>A0ABT7UA15</accession>
<name>A0ABT7UA15_9FIRM</name>
<keyword evidence="3" id="KW-0479">Metal-binding</keyword>
<dbReference type="EMBL" id="JAUDCG010000003">
    <property type="protein sequence ID" value="MDM8156210.1"/>
    <property type="molecule type" value="Genomic_DNA"/>
</dbReference>
<organism evidence="5 6">
    <name type="scientific">Amedibacillus dolichus</name>
    <dbReference type="NCBI Taxonomy" id="31971"/>
    <lineage>
        <taxon>Bacteria</taxon>
        <taxon>Bacillati</taxon>
        <taxon>Bacillota</taxon>
        <taxon>Erysipelotrichia</taxon>
        <taxon>Erysipelotrichales</taxon>
        <taxon>Erysipelotrichaceae</taxon>
        <taxon>Amedibacillus</taxon>
    </lineage>
</organism>
<dbReference type="SMART" id="SM00729">
    <property type="entry name" value="Elp3"/>
    <property type="match status" value="1"/>
</dbReference>
<evidence type="ECO:0000259" key="4">
    <source>
        <dbReference type="PROSITE" id="PS51918"/>
    </source>
</evidence>
<dbReference type="PANTHER" id="PTHR13932">
    <property type="entry name" value="COPROPORPHYRINIGEN III OXIDASE"/>
    <property type="match status" value="1"/>
</dbReference>
<comment type="similarity">
    <text evidence="1">Belongs to the anaerobic coproporphyrinogen-III oxidase family. HemW subfamily.</text>
</comment>
<proteinExistence type="inferred from homology"/>
<dbReference type="PROSITE" id="PS51918">
    <property type="entry name" value="RADICAL_SAM"/>
    <property type="match status" value="1"/>
</dbReference>
<evidence type="ECO:0000256" key="3">
    <source>
        <dbReference type="RuleBase" id="RU364116"/>
    </source>
</evidence>
<feature type="domain" description="Radical SAM core" evidence="4">
    <location>
        <begin position="1"/>
        <end position="231"/>
    </location>
</feature>
<dbReference type="InterPro" id="IPR023404">
    <property type="entry name" value="rSAM_horseshoe"/>
</dbReference>
<keyword evidence="3" id="KW-0949">S-adenosyl-L-methionine</keyword>
<dbReference type="Pfam" id="PF06969">
    <property type="entry name" value="HemN_C"/>
    <property type="match status" value="1"/>
</dbReference>
<comment type="function">
    <text evidence="3">Probably acts as a heme chaperone, transferring heme to an unknown acceptor. Binds one molecule of heme per monomer, possibly covalently. Binds 1 [4Fe-4S] cluster. The cluster is coordinated with 3 cysteines and an exchangeable S-adenosyl-L-methionine.</text>
</comment>
<keyword evidence="3" id="KW-0004">4Fe-4S</keyword>
<evidence type="ECO:0000313" key="6">
    <source>
        <dbReference type="Proteomes" id="UP001529340"/>
    </source>
</evidence>
<dbReference type="SFLD" id="SFLDS00029">
    <property type="entry name" value="Radical_SAM"/>
    <property type="match status" value="1"/>
</dbReference>
<dbReference type="InterPro" id="IPR034505">
    <property type="entry name" value="Coproporphyrinogen-III_oxidase"/>
</dbReference>
<evidence type="ECO:0000256" key="1">
    <source>
        <dbReference type="ARBA" id="ARBA00006100"/>
    </source>
</evidence>
<dbReference type="InterPro" id="IPR007197">
    <property type="entry name" value="rSAM"/>
</dbReference>
<dbReference type="InterPro" id="IPR004559">
    <property type="entry name" value="HemW-like"/>
</dbReference>
<keyword evidence="6" id="KW-1185">Reference proteome</keyword>
<dbReference type="InterPro" id="IPR006638">
    <property type="entry name" value="Elp3/MiaA/NifB-like_rSAM"/>
</dbReference>
<sequence>MITSAYVHVPFCRSICAYCDFARWMYQEETAWEWLRQLEREAAEKIQAPLTTLYIGGGTPNALTAAQLEALLALFDRHHAPGMEFTLEANPEYIDDMFLSICARHGVNRLSIGVQSFEEGLLRRMNRSHDAAQIEAAIARARAHGIENLSIDLIYGLPGQTLDMWLADLQKATALPITHISLYSLTIEENSAFGRMGVLAADDELEYQMYAAAIDDLRAHGFVQYEVANFARNQAVSRHNLVYWHYEDFHGIGCGASGKRPQGRYDNTRSLQRYLKEGPCEEWTPLSVEEQMFEAVMMGLRLREGIDLERFAGRYHKRLEDHFSTALQKHLGNDLVIEDGFLKTSEQGKFLLHDILVDFL</sequence>
<dbReference type="RefSeq" id="WP_289606681.1">
    <property type="nucleotide sequence ID" value="NZ_JAUDCG010000003.1"/>
</dbReference>
<comment type="subcellular location">
    <subcellularLocation>
        <location evidence="3">Cytoplasm</location>
    </subcellularLocation>
</comment>
<dbReference type="NCBIfam" id="TIGR00539">
    <property type="entry name" value="hemN_rel"/>
    <property type="match status" value="1"/>
</dbReference>
<keyword evidence="3" id="KW-0963">Cytoplasm</keyword>
<keyword evidence="3" id="KW-0411">Iron-sulfur</keyword>
<keyword evidence="3" id="KW-0349">Heme</keyword>
<dbReference type="SFLD" id="SFLDG01065">
    <property type="entry name" value="anaerobic_coproporphyrinogen-I"/>
    <property type="match status" value="1"/>
</dbReference>
<dbReference type="SUPFAM" id="SSF102114">
    <property type="entry name" value="Radical SAM enzymes"/>
    <property type="match status" value="1"/>
</dbReference>
<comment type="caution">
    <text evidence="5">The sequence shown here is derived from an EMBL/GenBank/DDBJ whole genome shotgun (WGS) entry which is preliminary data.</text>
</comment>
<gene>
    <name evidence="5" type="primary">hemW</name>
    <name evidence="5" type="ORF">QUV96_01000</name>
</gene>
<dbReference type="SFLD" id="SFLDF00288">
    <property type="entry name" value="HemN-like__clustered_with_nucl"/>
    <property type="match status" value="1"/>
</dbReference>
<dbReference type="InterPro" id="IPR058240">
    <property type="entry name" value="rSAM_sf"/>
</dbReference>
<keyword evidence="3" id="KW-0143">Chaperone</keyword>
<dbReference type="Proteomes" id="UP001529340">
    <property type="component" value="Unassembled WGS sequence"/>
</dbReference>
<dbReference type="Pfam" id="PF04055">
    <property type="entry name" value="Radical_SAM"/>
    <property type="match status" value="1"/>
</dbReference>
<keyword evidence="3" id="KW-0408">Iron</keyword>
<evidence type="ECO:0000313" key="5">
    <source>
        <dbReference type="EMBL" id="MDM8156210.1"/>
    </source>
</evidence>
<evidence type="ECO:0000256" key="2">
    <source>
        <dbReference type="ARBA" id="ARBA00017228"/>
    </source>
</evidence>
<dbReference type="SFLD" id="SFLDF00562">
    <property type="entry name" value="HemN-like__clustered_with_heat"/>
    <property type="match status" value="1"/>
</dbReference>
<reference evidence="5" key="2">
    <citation type="submission" date="2023-06" db="EMBL/GenBank/DDBJ databases">
        <authorList>
            <person name="Zeman M."/>
            <person name="Kubasova T."/>
            <person name="Jahodarova E."/>
            <person name="Nykrynova M."/>
            <person name="Rychlik I."/>
        </authorList>
    </citation>
    <scope>NUCLEOTIDE SEQUENCE</scope>
    <source>
        <strain evidence="5">ET39</strain>
    </source>
</reference>